<dbReference type="GO" id="GO:0005524">
    <property type="term" value="F:ATP binding"/>
    <property type="evidence" value="ECO:0007669"/>
    <property type="project" value="UniProtKB-KW"/>
</dbReference>
<dbReference type="InterPro" id="IPR051309">
    <property type="entry name" value="ABCF_ATPase"/>
</dbReference>
<keyword evidence="2" id="KW-0677">Repeat</keyword>
<dbReference type="PROSITE" id="PS50893">
    <property type="entry name" value="ABC_TRANSPORTER_2"/>
    <property type="match status" value="2"/>
</dbReference>
<dbReference type="SMART" id="SM00382">
    <property type="entry name" value="AAA"/>
    <property type="match status" value="2"/>
</dbReference>
<dbReference type="InterPro" id="IPR027417">
    <property type="entry name" value="P-loop_NTPase"/>
</dbReference>
<reference evidence="9" key="1">
    <citation type="submission" date="2023-03" db="EMBL/GenBank/DDBJ databases">
        <authorList>
            <person name="Steffen K."/>
            <person name="Cardenas P."/>
        </authorList>
    </citation>
    <scope>NUCLEOTIDE SEQUENCE</scope>
</reference>
<dbReference type="GO" id="GO:0016887">
    <property type="term" value="F:ATP hydrolysis activity"/>
    <property type="evidence" value="ECO:0007669"/>
    <property type="project" value="InterPro"/>
</dbReference>
<keyword evidence="4 9" id="KW-0067">ATP-binding</keyword>
<dbReference type="Pfam" id="PF12848">
    <property type="entry name" value="ABC_tran_Xtn"/>
    <property type="match status" value="1"/>
</dbReference>
<comment type="similarity">
    <text evidence="5">Belongs to the ABC transporter superfamily. ABCF family. EF3 (TC 3.A.1.121) subfamily.</text>
</comment>
<keyword evidence="10" id="KW-1185">Reference proteome</keyword>
<evidence type="ECO:0000256" key="6">
    <source>
        <dbReference type="SAM" id="Coils"/>
    </source>
</evidence>
<dbReference type="Proteomes" id="UP001174909">
    <property type="component" value="Unassembled WGS sequence"/>
</dbReference>
<keyword evidence="3" id="KW-0547">Nucleotide-binding</keyword>
<evidence type="ECO:0000256" key="3">
    <source>
        <dbReference type="ARBA" id="ARBA00022741"/>
    </source>
</evidence>
<evidence type="ECO:0000256" key="5">
    <source>
        <dbReference type="ARBA" id="ARBA00061344"/>
    </source>
</evidence>
<evidence type="ECO:0000256" key="4">
    <source>
        <dbReference type="ARBA" id="ARBA00022840"/>
    </source>
</evidence>
<organism evidence="9 10">
    <name type="scientific">Geodia barretti</name>
    <name type="common">Barrett's horny sponge</name>
    <dbReference type="NCBI Taxonomy" id="519541"/>
    <lineage>
        <taxon>Eukaryota</taxon>
        <taxon>Metazoa</taxon>
        <taxon>Porifera</taxon>
        <taxon>Demospongiae</taxon>
        <taxon>Heteroscleromorpha</taxon>
        <taxon>Tetractinellida</taxon>
        <taxon>Astrophorina</taxon>
        <taxon>Geodiidae</taxon>
        <taxon>Geodia</taxon>
    </lineage>
</organism>
<feature type="domain" description="ABC transporter" evidence="8">
    <location>
        <begin position="2"/>
        <end position="259"/>
    </location>
</feature>
<dbReference type="SUPFAM" id="SSF52540">
    <property type="entry name" value="P-loop containing nucleoside triphosphate hydrolases"/>
    <property type="match status" value="2"/>
</dbReference>
<dbReference type="InterPro" id="IPR003593">
    <property type="entry name" value="AAA+_ATPase"/>
</dbReference>
<evidence type="ECO:0000256" key="2">
    <source>
        <dbReference type="ARBA" id="ARBA00022737"/>
    </source>
</evidence>
<accession>A0AA35X109</accession>
<gene>
    <name evidence="9" type="ORF">GBAR_LOCUS19074</name>
</gene>
<dbReference type="FunFam" id="3.40.50.300:FF:000309">
    <property type="entry name" value="ABC transporter ATP-binding protein"/>
    <property type="match status" value="1"/>
</dbReference>
<feature type="domain" description="ABC transporter" evidence="8">
    <location>
        <begin position="325"/>
        <end position="539"/>
    </location>
</feature>
<feature type="region of interest" description="Disordered" evidence="7">
    <location>
        <begin position="534"/>
        <end position="571"/>
    </location>
</feature>
<dbReference type="InterPro" id="IPR032781">
    <property type="entry name" value="ABC_tran_Xtn"/>
</dbReference>
<dbReference type="CDD" id="cd03221">
    <property type="entry name" value="ABCF_EF-3"/>
    <property type="match status" value="2"/>
</dbReference>
<evidence type="ECO:0000256" key="1">
    <source>
        <dbReference type="ARBA" id="ARBA00011054"/>
    </source>
</evidence>
<dbReference type="EMBL" id="CASHTH010002696">
    <property type="protein sequence ID" value="CAI8033822.1"/>
    <property type="molecule type" value="Genomic_DNA"/>
</dbReference>
<name>A0AA35X109_GEOBA</name>
<sequence length="663" mass="73502">MLVATDISKAYSDRTLFSGLTINVAAGDRIALVGPNGSGKTTLLDILAGETDPETGSITRQRSISVGYLKQEAAAFAGKSLLQEVLDAGVEANALMEDIASTREALSSETEPEQQEELLLRLARLDAELEAAGGDDRDYEAKAILSGLGFKQADFSRPIREFSGGWVMRAGLARILFRKPDLLLLDEPTNHLDLEANIWFEKYLASFHGGLLLTSHDRAFLNQVATRVLAIEQEGITLHKGNYDDYLVSRERYLEVLRATAARQEREIQRQMRFVERFRSKATKATQVQSRLKQLEKIQPIELPRSTKKVHYSFPAPPRSGSEVLSLVNVSKLYGNNVVYRGMNLTLSRGDRVALVGPNGAGKTTMLKILAGVLPIEGGERNLGHNVVPAYYAQHVLELLNTSNTIVEELKQASPAESEQNLRTTLGGFLFSGDDVQKPISVLSGGEKARVALAKLLLQPSNLLLMDEPTNHLDIASREILADALGDYHGTLCLITHDRTLIRQVANKIIEIVDGRPRVFPGDYDNYLHIKESEAHRNGSGPSADKVVVAPKQGQSRRRSGRTLTEEEVQRRTLSRESRRLSTRIDEVSASLAERESRIAELEAMFADPERFEDSAEIADTAEQYRALKEEEESFLEEWEKLSLEAESIDVQLAALEEFTVTV</sequence>
<keyword evidence="6" id="KW-0175">Coiled coil</keyword>
<dbReference type="PANTHER" id="PTHR42855">
    <property type="entry name" value="ABC TRANSPORTER ATP-BINDING SUBUNIT"/>
    <property type="match status" value="1"/>
</dbReference>
<evidence type="ECO:0000313" key="9">
    <source>
        <dbReference type="EMBL" id="CAI8033822.1"/>
    </source>
</evidence>
<dbReference type="GO" id="GO:0003676">
    <property type="term" value="F:nucleic acid binding"/>
    <property type="evidence" value="ECO:0007669"/>
    <property type="project" value="UniProtKB-ARBA"/>
</dbReference>
<evidence type="ECO:0000313" key="10">
    <source>
        <dbReference type="Proteomes" id="UP001174909"/>
    </source>
</evidence>
<dbReference type="AlphaFoldDB" id="A0AA35X109"/>
<dbReference type="Gene3D" id="3.40.50.300">
    <property type="entry name" value="P-loop containing nucleotide triphosphate hydrolases"/>
    <property type="match status" value="2"/>
</dbReference>
<protein>
    <submittedName>
        <fullName evidence="9">ATP-binding protein YdiF</fullName>
    </submittedName>
</protein>
<evidence type="ECO:0000259" key="8">
    <source>
        <dbReference type="PROSITE" id="PS50893"/>
    </source>
</evidence>
<evidence type="ECO:0000256" key="7">
    <source>
        <dbReference type="SAM" id="MobiDB-lite"/>
    </source>
</evidence>
<dbReference type="FunFam" id="3.40.50.300:FF:000011">
    <property type="entry name" value="Putative ABC transporter ATP-binding component"/>
    <property type="match status" value="1"/>
</dbReference>
<comment type="caution">
    <text evidence="9">The sequence shown here is derived from an EMBL/GenBank/DDBJ whole genome shotgun (WGS) entry which is preliminary data.</text>
</comment>
<comment type="similarity">
    <text evidence="1">Belongs to the ABC transporter superfamily. ABCF family. EF3 subfamily.</text>
</comment>
<dbReference type="Pfam" id="PF00005">
    <property type="entry name" value="ABC_tran"/>
    <property type="match status" value="2"/>
</dbReference>
<dbReference type="PANTHER" id="PTHR42855:SF2">
    <property type="entry name" value="DRUG RESISTANCE ABC TRANSPORTER,ATP-BINDING PROTEIN"/>
    <property type="match status" value="1"/>
</dbReference>
<feature type="coiled-coil region" evidence="6">
    <location>
        <begin position="585"/>
        <end position="638"/>
    </location>
</feature>
<dbReference type="InterPro" id="IPR017871">
    <property type="entry name" value="ABC_transporter-like_CS"/>
</dbReference>
<proteinExistence type="inferred from homology"/>
<dbReference type="InterPro" id="IPR003439">
    <property type="entry name" value="ABC_transporter-like_ATP-bd"/>
</dbReference>
<dbReference type="PROSITE" id="PS00211">
    <property type="entry name" value="ABC_TRANSPORTER_1"/>
    <property type="match status" value="1"/>
</dbReference>